<sequence>MVKFHDAALDRTFSALADPTRRALLARLENGEDMSVSDLARPLPMSLPAVMKHLDVLADAGLIERHKSGRTVSCRINAAPMEDAMKWLIHYQRFWEQSLERLAKFLERKKAEKGK</sequence>
<protein>
    <recommendedName>
        <fullName evidence="1">HTH arsR-type domain-containing protein</fullName>
    </recommendedName>
</protein>
<dbReference type="InterPro" id="IPR036390">
    <property type="entry name" value="WH_DNA-bd_sf"/>
</dbReference>
<dbReference type="KEGG" id="tso:IZ6_01210"/>
<dbReference type="CDD" id="cd00090">
    <property type="entry name" value="HTH_ARSR"/>
    <property type="match status" value="1"/>
</dbReference>
<evidence type="ECO:0000259" key="1">
    <source>
        <dbReference type="PROSITE" id="PS50987"/>
    </source>
</evidence>
<dbReference type="InterPro" id="IPR011991">
    <property type="entry name" value="ArsR-like_HTH"/>
</dbReference>
<accession>A0A6S6QJI6</accession>
<dbReference type="EMBL" id="AP023361">
    <property type="protein sequence ID" value="BCJ89386.1"/>
    <property type="molecule type" value="Genomic_DNA"/>
</dbReference>
<gene>
    <name evidence="2" type="ORF">IZ6_01210</name>
</gene>
<evidence type="ECO:0000313" key="2">
    <source>
        <dbReference type="EMBL" id="BCJ89386.1"/>
    </source>
</evidence>
<dbReference type="Proteomes" id="UP000515317">
    <property type="component" value="Chromosome"/>
</dbReference>
<dbReference type="InterPro" id="IPR001845">
    <property type="entry name" value="HTH_ArsR_DNA-bd_dom"/>
</dbReference>
<name>A0A6S6QJI6_9HYPH</name>
<reference evidence="2 3" key="1">
    <citation type="submission" date="2020-08" db="EMBL/GenBank/DDBJ databases">
        <title>Genome sequence of Rhizobiales bacterium strain IZ6.</title>
        <authorList>
            <person name="Nakai R."/>
            <person name="Naganuma T."/>
        </authorList>
    </citation>
    <scope>NUCLEOTIDE SEQUENCE [LARGE SCALE GENOMIC DNA]</scope>
    <source>
        <strain evidence="2 3">IZ6</strain>
    </source>
</reference>
<dbReference type="PANTHER" id="PTHR38600:SF2">
    <property type="entry name" value="SLL0088 PROTEIN"/>
    <property type="match status" value="1"/>
</dbReference>
<dbReference type="GO" id="GO:0003700">
    <property type="term" value="F:DNA-binding transcription factor activity"/>
    <property type="evidence" value="ECO:0007669"/>
    <property type="project" value="InterPro"/>
</dbReference>
<feature type="domain" description="HTH arsR-type" evidence="1">
    <location>
        <begin position="1"/>
        <end position="96"/>
    </location>
</feature>
<dbReference type="AlphaFoldDB" id="A0A6S6QJI6"/>
<dbReference type="Pfam" id="PF12840">
    <property type="entry name" value="HTH_20"/>
    <property type="match status" value="1"/>
</dbReference>
<dbReference type="RefSeq" id="WP_222876102.1">
    <property type="nucleotide sequence ID" value="NZ_AP023361.1"/>
</dbReference>
<keyword evidence="3" id="KW-1185">Reference proteome</keyword>
<dbReference type="PRINTS" id="PR00778">
    <property type="entry name" value="HTHARSR"/>
</dbReference>
<organism evidence="2 3">
    <name type="scientific">Terrihabitans soli</name>
    <dbReference type="NCBI Taxonomy" id="708113"/>
    <lineage>
        <taxon>Bacteria</taxon>
        <taxon>Pseudomonadati</taxon>
        <taxon>Pseudomonadota</taxon>
        <taxon>Alphaproteobacteria</taxon>
        <taxon>Hyphomicrobiales</taxon>
        <taxon>Terrihabitans</taxon>
    </lineage>
</organism>
<dbReference type="NCBIfam" id="NF033788">
    <property type="entry name" value="HTH_metalloreg"/>
    <property type="match status" value="1"/>
</dbReference>
<dbReference type="SUPFAM" id="SSF46785">
    <property type="entry name" value="Winged helix' DNA-binding domain"/>
    <property type="match status" value="1"/>
</dbReference>
<dbReference type="InterPro" id="IPR036388">
    <property type="entry name" value="WH-like_DNA-bd_sf"/>
</dbReference>
<evidence type="ECO:0000313" key="3">
    <source>
        <dbReference type="Proteomes" id="UP000515317"/>
    </source>
</evidence>
<dbReference type="PROSITE" id="PS50987">
    <property type="entry name" value="HTH_ARSR_2"/>
    <property type="match status" value="1"/>
</dbReference>
<dbReference type="SMART" id="SM00418">
    <property type="entry name" value="HTH_ARSR"/>
    <property type="match status" value="1"/>
</dbReference>
<dbReference type="PANTHER" id="PTHR38600">
    <property type="entry name" value="TRANSCRIPTIONAL REGULATORY PROTEIN"/>
    <property type="match status" value="1"/>
</dbReference>
<dbReference type="Gene3D" id="1.10.10.10">
    <property type="entry name" value="Winged helix-like DNA-binding domain superfamily/Winged helix DNA-binding domain"/>
    <property type="match status" value="1"/>
</dbReference>
<proteinExistence type="predicted"/>